<dbReference type="SMART" id="SM01091">
    <property type="entry name" value="CorC_HlyC"/>
    <property type="match status" value="1"/>
</dbReference>
<accession>A0A059FW06</accession>
<dbReference type="InterPro" id="IPR000644">
    <property type="entry name" value="CBS_dom"/>
</dbReference>
<evidence type="ECO:0000256" key="3">
    <source>
        <dbReference type="ARBA" id="ARBA00022475"/>
    </source>
</evidence>
<feature type="domain" description="CBS" evidence="12">
    <location>
        <begin position="293"/>
        <end position="349"/>
    </location>
</feature>
<feature type="transmembrane region" description="Helical" evidence="11">
    <location>
        <begin position="145"/>
        <end position="167"/>
    </location>
</feature>
<dbReference type="InterPro" id="IPR002550">
    <property type="entry name" value="CNNM"/>
</dbReference>
<dbReference type="Pfam" id="PF01595">
    <property type="entry name" value="CNNM"/>
    <property type="match status" value="1"/>
</dbReference>
<dbReference type="EMBL" id="ARYI01000006">
    <property type="protein sequence ID" value="KCZ94885.1"/>
    <property type="molecule type" value="Genomic_DNA"/>
</dbReference>
<keyword evidence="3" id="KW-1003">Cell membrane</keyword>
<dbReference type="InterPro" id="IPR044751">
    <property type="entry name" value="Ion_transp-like_CBS"/>
</dbReference>
<evidence type="ECO:0000313" key="14">
    <source>
        <dbReference type="EMBL" id="KCZ94885.1"/>
    </source>
</evidence>
<evidence type="ECO:0000259" key="12">
    <source>
        <dbReference type="PROSITE" id="PS51371"/>
    </source>
</evidence>
<keyword evidence="4 10" id="KW-0812">Transmembrane</keyword>
<evidence type="ECO:0000256" key="2">
    <source>
        <dbReference type="ARBA" id="ARBA00006446"/>
    </source>
</evidence>
<dbReference type="AlphaFoldDB" id="A0A059FW06"/>
<evidence type="ECO:0000256" key="1">
    <source>
        <dbReference type="ARBA" id="ARBA00004651"/>
    </source>
</evidence>
<feature type="domain" description="CNNM transmembrane" evidence="13">
    <location>
        <begin position="8"/>
        <end position="210"/>
    </location>
</feature>
<dbReference type="PROSITE" id="PS51371">
    <property type="entry name" value="CBS"/>
    <property type="match status" value="2"/>
</dbReference>
<dbReference type="CDD" id="cd04590">
    <property type="entry name" value="CBS_pair_CorC_HlyC_assoc"/>
    <property type="match status" value="1"/>
</dbReference>
<keyword evidence="7 9" id="KW-0129">CBS domain</keyword>
<dbReference type="InterPro" id="IPR051676">
    <property type="entry name" value="UPF0053_domain"/>
</dbReference>
<keyword evidence="8 10" id="KW-0472">Membrane</keyword>
<keyword evidence="5" id="KW-0677">Repeat</keyword>
<dbReference type="InterPro" id="IPR005170">
    <property type="entry name" value="Transptr-assoc_dom"/>
</dbReference>
<dbReference type="GO" id="GO:0050660">
    <property type="term" value="F:flavin adenine dinucleotide binding"/>
    <property type="evidence" value="ECO:0007669"/>
    <property type="project" value="InterPro"/>
</dbReference>
<keyword evidence="15" id="KW-1185">Reference proteome</keyword>
<comment type="subcellular location">
    <subcellularLocation>
        <location evidence="1">Cell membrane</location>
        <topology evidence="1">Multi-pass membrane protein</topology>
    </subcellularLocation>
</comment>
<feature type="domain" description="CBS" evidence="12">
    <location>
        <begin position="229"/>
        <end position="289"/>
    </location>
</feature>
<dbReference type="SUPFAM" id="SSF56176">
    <property type="entry name" value="FAD-binding/transporter-associated domain-like"/>
    <property type="match status" value="1"/>
</dbReference>
<evidence type="ECO:0000256" key="5">
    <source>
        <dbReference type="ARBA" id="ARBA00022737"/>
    </source>
</evidence>
<feature type="transmembrane region" description="Helical" evidence="11">
    <location>
        <begin position="16"/>
        <end position="37"/>
    </location>
</feature>
<name>A0A059FW06_9PROT</name>
<dbReference type="InterPro" id="IPR016169">
    <property type="entry name" value="FAD-bd_PCMH_sub2"/>
</dbReference>
<evidence type="ECO:0000313" key="15">
    <source>
        <dbReference type="Proteomes" id="UP000025061"/>
    </source>
</evidence>
<dbReference type="Pfam" id="PF03471">
    <property type="entry name" value="CorC_HlyC"/>
    <property type="match status" value="1"/>
</dbReference>
<dbReference type="Pfam" id="PF00571">
    <property type="entry name" value="CBS"/>
    <property type="match status" value="2"/>
</dbReference>
<dbReference type="PANTHER" id="PTHR43099">
    <property type="entry name" value="UPF0053 PROTEIN YRKA"/>
    <property type="match status" value="1"/>
</dbReference>
<evidence type="ECO:0000256" key="10">
    <source>
        <dbReference type="PROSITE-ProRule" id="PRU01193"/>
    </source>
</evidence>
<comment type="similarity">
    <text evidence="2">Belongs to the UPF0053 family. Hemolysin C subfamily.</text>
</comment>
<evidence type="ECO:0000256" key="7">
    <source>
        <dbReference type="ARBA" id="ARBA00023122"/>
    </source>
</evidence>
<protein>
    <submittedName>
        <fullName evidence="14">Putative transporter</fullName>
    </submittedName>
</protein>
<sequence length="448" mass="48184">MAEIADCGIWRAIMDLLLLIALIALNGVFAMSELAVVSARRARLQMMADKGNLGARAALKLQEDPSRFLSTVQIGITLVGIVAGAYGATALAEDVVPLIVRFAPALEDNAAFIAFAVVIVFTTYLSLIIGELVPKRVALAAPEAFAAVVAPPMAMLSKIAFPIVFILRGSTNLILSLIGMGKMRIDSVTEEEIESMIEEGAASGAIDAEERTMIRSVMRLADRDVRSIMTPRNEVVWLDLDDPSEDLLKEMSVSGHSRFPVARGDLEHVTAIVQTKDVLAQSGGVRLPKFEDVGHEPLFVPETMSVLRVLESMQASPVQMALVVDELGHVEGIVTAADVLGAIAGDVAFSLADGLDRPQLREDGSWLIDGRMAVEDVEIVLGVSNIGADDDPFSTVAGLVMHHLQRVPELGDKARVNGWMFEVIDMDGRRLDKVLVSRVNAKDEDPSG</sequence>
<dbReference type="SUPFAM" id="SSF54631">
    <property type="entry name" value="CBS-domain pair"/>
    <property type="match status" value="1"/>
</dbReference>
<dbReference type="InterPro" id="IPR036318">
    <property type="entry name" value="FAD-bd_PCMH-like_sf"/>
</dbReference>
<dbReference type="PROSITE" id="PS51846">
    <property type="entry name" value="CNNM"/>
    <property type="match status" value="1"/>
</dbReference>
<dbReference type="GO" id="GO:0005886">
    <property type="term" value="C:plasma membrane"/>
    <property type="evidence" value="ECO:0007669"/>
    <property type="project" value="UniProtKB-SubCell"/>
</dbReference>
<feature type="transmembrane region" description="Helical" evidence="11">
    <location>
        <begin position="68"/>
        <end position="92"/>
    </location>
</feature>
<dbReference type="Gene3D" id="3.30.465.10">
    <property type="match status" value="1"/>
</dbReference>
<gene>
    <name evidence="14" type="ORF">HHI_08823</name>
</gene>
<feature type="transmembrane region" description="Helical" evidence="11">
    <location>
        <begin position="112"/>
        <end position="133"/>
    </location>
</feature>
<dbReference type="Gene3D" id="3.10.580.10">
    <property type="entry name" value="CBS-domain"/>
    <property type="match status" value="1"/>
</dbReference>
<dbReference type="PANTHER" id="PTHR43099:SF5">
    <property type="entry name" value="HLYC_CORC FAMILY TRANSPORTER"/>
    <property type="match status" value="1"/>
</dbReference>
<dbReference type="SMART" id="SM00116">
    <property type="entry name" value="CBS"/>
    <property type="match status" value="2"/>
</dbReference>
<dbReference type="InterPro" id="IPR046342">
    <property type="entry name" value="CBS_dom_sf"/>
</dbReference>
<evidence type="ECO:0000256" key="4">
    <source>
        <dbReference type="ARBA" id="ARBA00022692"/>
    </source>
</evidence>
<dbReference type="PATRIC" id="fig|1280951.3.peg.1781"/>
<dbReference type="Proteomes" id="UP000025061">
    <property type="component" value="Unassembled WGS sequence"/>
</dbReference>
<reference evidence="14 15" key="1">
    <citation type="submission" date="2013-04" db="EMBL/GenBank/DDBJ databases">
        <title>Hyphomonas hirschiana VP5 Genome Sequencing.</title>
        <authorList>
            <person name="Lai Q."/>
            <person name="Shao Z."/>
        </authorList>
    </citation>
    <scope>NUCLEOTIDE SEQUENCE [LARGE SCALE GENOMIC DNA]</scope>
    <source>
        <strain evidence="14 15">VP5</strain>
    </source>
</reference>
<evidence type="ECO:0000256" key="6">
    <source>
        <dbReference type="ARBA" id="ARBA00022989"/>
    </source>
</evidence>
<proteinExistence type="inferred from homology"/>
<evidence type="ECO:0000256" key="8">
    <source>
        <dbReference type="ARBA" id="ARBA00023136"/>
    </source>
</evidence>
<organism evidence="14 15">
    <name type="scientific">Hyphomonas hirschiana VP5</name>
    <dbReference type="NCBI Taxonomy" id="1280951"/>
    <lineage>
        <taxon>Bacteria</taxon>
        <taxon>Pseudomonadati</taxon>
        <taxon>Pseudomonadota</taxon>
        <taxon>Alphaproteobacteria</taxon>
        <taxon>Hyphomonadales</taxon>
        <taxon>Hyphomonadaceae</taxon>
        <taxon>Hyphomonas</taxon>
    </lineage>
</organism>
<keyword evidence="6 10" id="KW-1133">Transmembrane helix</keyword>
<comment type="caution">
    <text evidence="14">The sequence shown here is derived from an EMBL/GenBank/DDBJ whole genome shotgun (WGS) entry which is preliminary data.</text>
</comment>
<evidence type="ECO:0000256" key="9">
    <source>
        <dbReference type="PROSITE-ProRule" id="PRU00703"/>
    </source>
</evidence>
<evidence type="ECO:0000256" key="11">
    <source>
        <dbReference type="SAM" id="Phobius"/>
    </source>
</evidence>
<evidence type="ECO:0000259" key="13">
    <source>
        <dbReference type="PROSITE" id="PS51846"/>
    </source>
</evidence>